<reference evidence="2 3" key="1">
    <citation type="submission" date="2016-07" db="EMBL/GenBank/DDBJ databases">
        <title>Multiple horizontal gene transfer events from other fungi enriched the ability of initially mycotrophic Trichoderma (Ascomycota) to feed on dead plant biomass.</title>
        <authorList>
            <consortium name="DOE Joint Genome Institute"/>
            <person name="Aerts A."/>
            <person name="Atanasova L."/>
            <person name="Chenthamara K."/>
            <person name="Zhang J."/>
            <person name="Grujic M."/>
            <person name="Henrissat B."/>
            <person name="Kuo A."/>
            <person name="Salamov A."/>
            <person name="Lipzen A."/>
            <person name="Labutti K."/>
            <person name="Barry K."/>
            <person name="Miao Y."/>
            <person name="Rahimi M.J."/>
            <person name="Shen Q."/>
            <person name="Grigoriev I.V."/>
            <person name="Kubicek C.P."/>
            <person name="Druzhinina I.S."/>
        </authorList>
    </citation>
    <scope>NUCLEOTIDE SEQUENCE [LARGE SCALE GENOMIC DNA]</scope>
    <source>
        <strain evidence="2 3">CBS 433.97</strain>
    </source>
</reference>
<dbReference type="InterPro" id="IPR000719">
    <property type="entry name" value="Prot_kinase_dom"/>
</dbReference>
<proteinExistence type="predicted"/>
<feature type="domain" description="Protein kinase" evidence="1">
    <location>
        <begin position="101"/>
        <end position="300"/>
    </location>
</feature>
<dbReference type="AlphaFoldDB" id="A0A2T3Z6G6"/>
<dbReference type="SUPFAM" id="SSF56112">
    <property type="entry name" value="Protein kinase-like (PK-like)"/>
    <property type="match status" value="1"/>
</dbReference>
<keyword evidence="3" id="KW-1185">Reference proteome</keyword>
<dbReference type="EMBL" id="KZ679263">
    <property type="protein sequence ID" value="PTB40397.1"/>
    <property type="molecule type" value="Genomic_DNA"/>
</dbReference>
<dbReference type="Pfam" id="PF00069">
    <property type="entry name" value="Pkinase"/>
    <property type="match status" value="1"/>
</dbReference>
<evidence type="ECO:0000259" key="1">
    <source>
        <dbReference type="SMART" id="SM00220"/>
    </source>
</evidence>
<evidence type="ECO:0000313" key="2">
    <source>
        <dbReference type="EMBL" id="PTB40397.1"/>
    </source>
</evidence>
<dbReference type="PANTHER" id="PTHR24362:SF309">
    <property type="entry name" value="PROTEIN KINASE DOMAIN-CONTAINING PROTEIN"/>
    <property type="match status" value="1"/>
</dbReference>
<dbReference type="GO" id="GO:0005524">
    <property type="term" value="F:ATP binding"/>
    <property type="evidence" value="ECO:0007669"/>
    <property type="project" value="InterPro"/>
</dbReference>
<dbReference type="GO" id="GO:0004672">
    <property type="term" value="F:protein kinase activity"/>
    <property type="evidence" value="ECO:0007669"/>
    <property type="project" value="InterPro"/>
</dbReference>
<evidence type="ECO:0000313" key="3">
    <source>
        <dbReference type="Proteomes" id="UP000240493"/>
    </source>
</evidence>
<name>A0A2T3Z6G6_TRIA4</name>
<dbReference type="PANTHER" id="PTHR24362">
    <property type="entry name" value="SERINE/THREONINE-PROTEIN KINASE NEK"/>
    <property type="match status" value="1"/>
</dbReference>
<dbReference type="Gene3D" id="1.10.510.10">
    <property type="entry name" value="Transferase(Phosphotransferase) domain 1"/>
    <property type="match status" value="1"/>
</dbReference>
<dbReference type="Proteomes" id="UP000240493">
    <property type="component" value="Unassembled WGS sequence"/>
</dbReference>
<gene>
    <name evidence="2" type="ORF">M441DRAFT_38171</name>
</gene>
<protein>
    <recommendedName>
        <fullName evidence="1">Protein kinase domain-containing protein</fullName>
    </recommendedName>
</protein>
<organism evidence="2 3">
    <name type="scientific">Trichoderma asperellum (strain ATCC 204424 / CBS 433.97 / NBRC 101777)</name>
    <dbReference type="NCBI Taxonomy" id="1042311"/>
    <lineage>
        <taxon>Eukaryota</taxon>
        <taxon>Fungi</taxon>
        <taxon>Dikarya</taxon>
        <taxon>Ascomycota</taxon>
        <taxon>Pezizomycotina</taxon>
        <taxon>Sordariomycetes</taxon>
        <taxon>Hypocreomycetidae</taxon>
        <taxon>Hypocreales</taxon>
        <taxon>Hypocreaceae</taxon>
        <taxon>Trichoderma</taxon>
    </lineage>
</organism>
<accession>A0A2T3Z6G6</accession>
<sequence>MYNNNRRTKMFYADIERKQLGRGVQAPTGAQLSPVNDRTLEGLSTRGVRWPTNEPLDIVEERSNASSTDRPLQKAETIAEPSEETFKHPLPKAHKDQYKGSVTLLDLGGEVRVVQKRGLSELYAARQLHKDNVHGIISQLNDIRHENLVAAIETFTEGSNSYIVIDKMLLSLHQVVRSPPIPSAEEIGVIMGQILDGLIYLQNKGLAHGALNCLGVLIDETGNVKLTTHELFIQTSREAIAKDMKSIAEISMMLMQKYKLDNGKVGVEKVEPWKNSGILDFLSYTTSCEGCVDLRQDPFISSLWKKGFGWPKEKLRGLVEIARLTVPRNFRYNEKSAIHSRHFEPTHHFSAYGR</sequence>
<dbReference type="OrthoDB" id="5140520at2759"/>
<dbReference type="InterPro" id="IPR011009">
    <property type="entry name" value="Kinase-like_dom_sf"/>
</dbReference>
<dbReference type="STRING" id="1042311.A0A2T3Z6G6"/>
<dbReference type="SMART" id="SM00220">
    <property type="entry name" value="S_TKc"/>
    <property type="match status" value="1"/>
</dbReference>